<keyword evidence="6 12" id="KW-0732">Signal</keyword>
<evidence type="ECO:0000256" key="5">
    <source>
        <dbReference type="ARBA" id="ARBA00022692"/>
    </source>
</evidence>
<dbReference type="AlphaFoldDB" id="A0A254Q757"/>
<dbReference type="GO" id="GO:0046930">
    <property type="term" value="C:pore complex"/>
    <property type="evidence" value="ECO:0007669"/>
    <property type="project" value="UniProtKB-KW"/>
</dbReference>
<evidence type="ECO:0000256" key="8">
    <source>
        <dbReference type="ARBA" id="ARBA00023114"/>
    </source>
</evidence>
<dbReference type="InterPro" id="IPR023614">
    <property type="entry name" value="Porin_dom_sf"/>
</dbReference>
<evidence type="ECO:0000259" key="13">
    <source>
        <dbReference type="Pfam" id="PF13609"/>
    </source>
</evidence>
<dbReference type="Gene3D" id="2.40.160.10">
    <property type="entry name" value="Porin"/>
    <property type="match status" value="1"/>
</dbReference>
<dbReference type="RefSeq" id="WP_088526730.1">
    <property type="nucleotide sequence ID" value="NZ_NGUO01000002.1"/>
</dbReference>
<evidence type="ECO:0000256" key="3">
    <source>
        <dbReference type="ARBA" id="ARBA00022448"/>
    </source>
</evidence>
<keyword evidence="8" id="KW-0626">Porin</keyword>
<dbReference type="CDD" id="cd00342">
    <property type="entry name" value="gram_neg_porins"/>
    <property type="match status" value="1"/>
</dbReference>
<dbReference type="GO" id="GO:0034220">
    <property type="term" value="P:monoatomic ion transmembrane transport"/>
    <property type="evidence" value="ECO:0007669"/>
    <property type="project" value="InterPro"/>
</dbReference>
<reference evidence="14 15" key="1">
    <citation type="submission" date="2017-05" db="EMBL/GenBank/DDBJ databases">
        <title>Polynucleobacter sp. MWH-K35W1 isolated from the permanently anoxic monimolimnion of a meromictic lake.</title>
        <authorList>
            <person name="Hahn M.W."/>
        </authorList>
    </citation>
    <scope>NUCLEOTIDE SEQUENCE [LARGE SCALE GENOMIC DNA]</scope>
    <source>
        <strain evidence="14 15">MWH-K35W1</strain>
    </source>
</reference>
<dbReference type="InterPro" id="IPR033900">
    <property type="entry name" value="Gram_neg_porin_domain"/>
</dbReference>
<organism evidence="14 15">
    <name type="scientific">Polynucleobacter aenigmaticus</name>
    <dbReference type="NCBI Taxonomy" id="1743164"/>
    <lineage>
        <taxon>Bacteria</taxon>
        <taxon>Pseudomonadati</taxon>
        <taxon>Pseudomonadota</taxon>
        <taxon>Betaproteobacteria</taxon>
        <taxon>Burkholderiales</taxon>
        <taxon>Burkholderiaceae</taxon>
        <taxon>Polynucleobacter</taxon>
    </lineage>
</organism>
<evidence type="ECO:0000256" key="10">
    <source>
        <dbReference type="ARBA" id="ARBA00023237"/>
    </source>
</evidence>
<dbReference type="Pfam" id="PF13609">
    <property type="entry name" value="Porin_4"/>
    <property type="match status" value="1"/>
</dbReference>
<evidence type="ECO:0000256" key="6">
    <source>
        <dbReference type="ARBA" id="ARBA00022729"/>
    </source>
</evidence>
<comment type="subunit">
    <text evidence="2">Homotrimer.</text>
</comment>
<keyword evidence="7" id="KW-0406">Ion transport</keyword>
<dbReference type="GO" id="GO:0015288">
    <property type="term" value="F:porin activity"/>
    <property type="evidence" value="ECO:0007669"/>
    <property type="project" value="UniProtKB-KW"/>
</dbReference>
<evidence type="ECO:0000256" key="12">
    <source>
        <dbReference type="SAM" id="SignalP"/>
    </source>
</evidence>
<evidence type="ECO:0000313" key="15">
    <source>
        <dbReference type="Proteomes" id="UP000198104"/>
    </source>
</evidence>
<dbReference type="PANTHER" id="PTHR34501:SF9">
    <property type="entry name" value="MAJOR OUTER MEMBRANE PROTEIN P.IA"/>
    <property type="match status" value="1"/>
</dbReference>
<keyword evidence="9" id="KW-0472">Membrane</keyword>
<evidence type="ECO:0000256" key="9">
    <source>
        <dbReference type="ARBA" id="ARBA00023136"/>
    </source>
</evidence>
<name>A0A254Q757_9BURK</name>
<comment type="caution">
    <text evidence="14">The sequence shown here is derived from an EMBL/GenBank/DDBJ whole genome shotgun (WGS) entry which is preliminary data.</text>
</comment>
<dbReference type="InterPro" id="IPR050298">
    <property type="entry name" value="Gram-neg_bact_OMP"/>
</dbReference>
<feature type="compositionally biased region" description="Polar residues" evidence="11">
    <location>
        <begin position="41"/>
        <end position="68"/>
    </location>
</feature>
<dbReference type="EMBL" id="NGUO01000002">
    <property type="protein sequence ID" value="OWS72641.1"/>
    <property type="molecule type" value="Genomic_DNA"/>
</dbReference>
<evidence type="ECO:0000256" key="4">
    <source>
        <dbReference type="ARBA" id="ARBA00022452"/>
    </source>
</evidence>
<dbReference type="SUPFAM" id="SSF56935">
    <property type="entry name" value="Porins"/>
    <property type="match status" value="1"/>
</dbReference>
<dbReference type="InterPro" id="IPR001702">
    <property type="entry name" value="Porin_Gram-ve"/>
</dbReference>
<evidence type="ECO:0000313" key="14">
    <source>
        <dbReference type="EMBL" id="OWS72641.1"/>
    </source>
</evidence>
<evidence type="ECO:0000256" key="7">
    <source>
        <dbReference type="ARBA" id="ARBA00023065"/>
    </source>
</evidence>
<feature type="domain" description="Porin" evidence="13">
    <location>
        <begin position="7"/>
        <end position="388"/>
    </location>
</feature>
<dbReference type="OrthoDB" id="9128909at2"/>
<evidence type="ECO:0000256" key="2">
    <source>
        <dbReference type="ARBA" id="ARBA00011233"/>
    </source>
</evidence>
<sequence>MKKSLLAVAAIGAFASAAQAQSSVTVYGILDVGFQGVTTRGPLSSSNASETKVNTTRFSGEGSETTSRLGFRGTEDLGGGMSAFFTAEFQLAPTDVTLSGQGGNGLANRQTFVGLKKNGIGQAAIGTQYSPVHLAVGRTDPGMQNNMVGNVIYTTNASQGSGQTATSYTVRYNNALTLQTERMAGFQLYALYNNNNSSSNNTPASIGTSTASSATGYGESNNTAGAVGINYVWNKLNVDLALNSSKNTSYAAGAQTAAAMPASAVANTVNAPANALGTSVGMTQSYAGATYDFGILKAYAQYVNSKVTSNLNSNAYLQRSAQQIGVRSFITPTIEAWGSVGNGRYGAGALNALSATTNATANFTGYQVGSNYWLSKRTNLYAIYGSTQVSSTSLNASEGASSYGVGVRHTF</sequence>
<dbReference type="GO" id="GO:0009279">
    <property type="term" value="C:cell outer membrane"/>
    <property type="evidence" value="ECO:0007669"/>
    <property type="project" value="UniProtKB-SubCell"/>
</dbReference>
<evidence type="ECO:0000256" key="1">
    <source>
        <dbReference type="ARBA" id="ARBA00004571"/>
    </source>
</evidence>
<keyword evidence="5" id="KW-0812">Transmembrane</keyword>
<accession>A0A254Q757</accession>
<comment type="subcellular location">
    <subcellularLocation>
        <location evidence="1">Cell outer membrane</location>
        <topology evidence="1">Multi-pass membrane protein</topology>
    </subcellularLocation>
</comment>
<keyword evidence="3" id="KW-0813">Transport</keyword>
<dbReference type="Proteomes" id="UP000198104">
    <property type="component" value="Unassembled WGS sequence"/>
</dbReference>
<feature type="signal peptide" evidence="12">
    <location>
        <begin position="1"/>
        <end position="20"/>
    </location>
</feature>
<feature type="region of interest" description="Disordered" evidence="11">
    <location>
        <begin position="41"/>
        <end position="70"/>
    </location>
</feature>
<keyword evidence="4" id="KW-1134">Transmembrane beta strand</keyword>
<evidence type="ECO:0000256" key="11">
    <source>
        <dbReference type="SAM" id="MobiDB-lite"/>
    </source>
</evidence>
<keyword evidence="10" id="KW-0998">Cell outer membrane</keyword>
<dbReference type="PANTHER" id="PTHR34501">
    <property type="entry name" value="PROTEIN YDDL-RELATED"/>
    <property type="match status" value="1"/>
</dbReference>
<feature type="chain" id="PRO_5012061091" description="Porin domain-containing protein" evidence="12">
    <location>
        <begin position="21"/>
        <end position="411"/>
    </location>
</feature>
<gene>
    <name evidence="14" type="ORF">CBI30_02505</name>
</gene>
<keyword evidence="15" id="KW-1185">Reference proteome</keyword>
<proteinExistence type="predicted"/>
<protein>
    <recommendedName>
        <fullName evidence="13">Porin domain-containing protein</fullName>
    </recommendedName>
</protein>
<dbReference type="PRINTS" id="PR00182">
    <property type="entry name" value="ECOLNEIPORIN"/>
</dbReference>